<proteinExistence type="predicted"/>
<dbReference type="STRING" id="1664694.A0A0N1H2X7"/>
<evidence type="ECO:0000313" key="4">
    <source>
        <dbReference type="Proteomes" id="UP000038010"/>
    </source>
</evidence>
<feature type="chain" id="PRO_5005872931" description="DUF7907 domain-containing protein" evidence="1">
    <location>
        <begin position="20"/>
        <end position="185"/>
    </location>
</feature>
<evidence type="ECO:0000256" key="1">
    <source>
        <dbReference type="SAM" id="SignalP"/>
    </source>
</evidence>
<keyword evidence="4" id="KW-1185">Reference proteome</keyword>
<dbReference type="Pfam" id="PF25484">
    <property type="entry name" value="DUF7907"/>
    <property type="match status" value="1"/>
</dbReference>
<protein>
    <recommendedName>
        <fullName evidence="2">DUF7907 domain-containing protein</fullName>
    </recommendedName>
</protein>
<reference evidence="3 4" key="1">
    <citation type="submission" date="2015-06" db="EMBL/GenBank/DDBJ databases">
        <title>Draft genome of the ant-associated black yeast Phialophora attae CBS 131958.</title>
        <authorList>
            <person name="Moreno L.F."/>
            <person name="Stielow B.J."/>
            <person name="de Hoog S."/>
            <person name="Vicente V.A."/>
            <person name="Weiss V.A."/>
            <person name="de Vries M."/>
            <person name="Cruz L.M."/>
            <person name="Souza E.M."/>
        </authorList>
    </citation>
    <scope>NUCLEOTIDE SEQUENCE [LARGE SCALE GENOMIC DNA]</scope>
    <source>
        <strain evidence="3 4">CBS 131958</strain>
    </source>
</reference>
<evidence type="ECO:0000313" key="3">
    <source>
        <dbReference type="EMBL" id="KPI34963.1"/>
    </source>
</evidence>
<dbReference type="RefSeq" id="XP_017994926.1">
    <property type="nucleotide sequence ID" value="XM_018140785.1"/>
</dbReference>
<organism evidence="3 4">
    <name type="scientific">Cyphellophora attinorum</name>
    <dbReference type="NCBI Taxonomy" id="1664694"/>
    <lineage>
        <taxon>Eukaryota</taxon>
        <taxon>Fungi</taxon>
        <taxon>Dikarya</taxon>
        <taxon>Ascomycota</taxon>
        <taxon>Pezizomycotina</taxon>
        <taxon>Eurotiomycetes</taxon>
        <taxon>Chaetothyriomycetidae</taxon>
        <taxon>Chaetothyriales</taxon>
        <taxon>Cyphellophoraceae</taxon>
        <taxon>Cyphellophora</taxon>
    </lineage>
</organism>
<gene>
    <name evidence="3" type="ORF">AB675_11899</name>
</gene>
<accession>A0A0N1H2X7</accession>
<keyword evidence="1" id="KW-0732">Signal</keyword>
<comment type="caution">
    <text evidence="3">The sequence shown here is derived from an EMBL/GenBank/DDBJ whole genome shotgun (WGS) entry which is preliminary data.</text>
</comment>
<dbReference type="Proteomes" id="UP000038010">
    <property type="component" value="Unassembled WGS sequence"/>
</dbReference>
<feature type="domain" description="DUF7907" evidence="2">
    <location>
        <begin position="32"/>
        <end position="183"/>
    </location>
</feature>
<evidence type="ECO:0000259" key="2">
    <source>
        <dbReference type="Pfam" id="PF25484"/>
    </source>
</evidence>
<dbReference type="GeneID" id="28732666"/>
<feature type="signal peptide" evidence="1">
    <location>
        <begin position="1"/>
        <end position="19"/>
    </location>
</feature>
<sequence>MHFSMIAASIAATAGLAAAAPLVEARQGRPPANFYLQSKVKSQSPKDLGSNKQDLWLSSYHTGAGLGAATFFPNKSSAAVASLNATGDIYQTAFKLGDYEWPMAVQYGPYQTMESVTISVAGDQDNFGFYFNDNGLQWNYTEFTGWAACDFWYSGSPSLFATVSTNKNADLPVSCSEIELVAVAA</sequence>
<dbReference type="AlphaFoldDB" id="A0A0N1H2X7"/>
<dbReference type="InterPro" id="IPR057229">
    <property type="entry name" value="DUF7907"/>
</dbReference>
<dbReference type="VEuPathDB" id="FungiDB:AB675_11899"/>
<name>A0A0N1H2X7_9EURO</name>
<dbReference type="OrthoDB" id="3518533at2759"/>
<dbReference type="EMBL" id="LFJN01000046">
    <property type="protein sequence ID" value="KPI34963.1"/>
    <property type="molecule type" value="Genomic_DNA"/>
</dbReference>